<organism evidence="2">
    <name type="scientific">hydrothermal vent metagenome</name>
    <dbReference type="NCBI Taxonomy" id="652676"/>
    <lineage>
        <taxon>unclassified sequences</taxon>
        <taxon>metagenomes</taxon>
        <taxon>ecological metagenomes</taxon>
    </lineage>
</organism>
<keyword evidence="1" id="KW-0812">Transmembrane</keyword>
<reference evidence="2" key="1">
    <citation type="submission" date="2018-06" db="EMBL/GenBank/DDBJ databases">
        <authorList>
            <person name="Zhirakovskaya E."/>
        </authorList>
    </citation>
    <scope>NUCLEOTIDE SEQUENCE</scope>
</reference>
<dbReference type="EMBL" id="UOFY01000010">
    <property type="protein sequence ID" value="VAX06781.1"/>
    <property type="molecule type" value="Genomic_DNA"/>
</dbReference>
<evidence type="ECO:0000256" key="1">
    <source>
        <dbReference type="SAM" id="Phobius"/>
    </source>
</evidence>
<feature type="transmembrane region" description="Helical" evidence="1">
    <location>
        <begin position="31"/>
        <end position="51"/>
    </location>
</feature>
<keyword evidence="1" id="KW-1133">Transmembrane helix</keyword>
<gene>
    <name evidence="2" type="ORF">MNBD_GAMMA25-1434</name>
</gene>
<keyword evidence="1" id="KW-0472">Membrane</keyword>
<accession>A0A3B1AYB8</accession>
<sequence>MKNMLRKIFSPILNQFESGSDPYSYKPSHRLILIIMGVLFTALASVVYWFARGMDPVYLLPVAIFYGLGLLSLLVGLVGTDRGVAKIWGSR</sequence>
<feature type="transmembrane region" description="Helical" evidence="1">
    <location>
        <begin position="57"/>
        <end position="78"/>
    </location>
</feature>
<evidence type="ECO:0000313" key="2">
    <source>
        <dbReference type="EMBL" id="VAX06781.1"/>
    </source>
</evidence>
<dbReference type="AlphaFoldDB" id="A0A3B1AYB8"/>
<name>A0A3B1AYB8_9ZZZZ</name>
<protein>
    <submittedName>
        <fullName evidence="2">Uncharacterized protein</fullName>
    </submittedName>
</protein>
<proteinExistence type="predicted"/>